<dbReference type="AlphaFoldDB" id="A0A7I9YXJ2"/>
<feature type="signal peptide" evidence="1">
    <location>
        <begin position="1"/>
        <end position="22"/>
    </location>
</feature>
<proteinExistence type="predicted"/>
<evidence type="ECO:0000313" key="2">
    <source>
        <dbReference type="EMBL" id="GFG93434.1"/>
    </source>
</evidence>
<dbReference type="EMBL" id="BLKZ01000002">
    <property type="protein sequence ID" value="GFG93434.1"/>
    <property type="molecule type" value="Genomic_DNA"/>
</dbReference>
<protein>
    <recommendedName>
        <fullName evidence="4">Secreted protein</fullName>
    </recommendedName>
</protein>
<sequence length="108" mass="11844">MRWWSHRLAVVAVAALAPMATATLVTPAVSSARDCDFNMSFNFATGECKLQPPMPEWYQVPPTWAPPYAPLDVAPPPPPPPWAPTLDPVWDPRSGGWGVWVGPVWTPL</sequence>
<keyword evidence="1" id="KW-0732">Signal</keyword>
<evidence type="ECO:0000256" key="1">
    <source>
        <dbReference type="SAM" id="SignalP"/>
    </source>
</evidence>
<organism evidence="2 3">
    <name type="scientific">Mycobacterium bourgelatii</name>
    <dbReference type="NCBI Taxonomy" id="1273442"/>
    <lineage>
        <taxon>Bacteria</taxon>
        <taxon>Bacillati</taxon>
        <taxon>Actinomycetota</taxon>
        <taxon>Actinomycetes</taxon>
        <taxon>Mycobacteriales</taxon>
        <taxon>Mycobacteriaceae</taxon>
        <taxon>Mycobacterium</taxon>
    </lineage>
</organism>
<keyword evidence="3" id="KW-1185">Reference proteome</keyword>
<evidence type="ECO:0008006" key="4">
    <source>
        <dbReference type="Google" id="ProtNLM"/>
    </source>
</evidence>
<feature type="chain" id="PRO_5038643419" description="Secreted protein" evidence="1">
    <location>
        <begin position="23"/>
        <end position="108"/>
    </location>
</feature>
<gene>
    <name evidence="2" type="ORF">MBOU_54760</name>
</gene>
<dbReference type="Proteomes" id="UP000465360">
    <property type="component" value="Unassembled WGS sequence"/>
</dbReference>
<reference evidence="2 3" key="1">
    <citation type="journal article" date="2019" name="Emerg. Microbes Infect.">
        <title>Comprehensive subspecies identification of 175 nontuberculous mycobacteria species based on 7547 genomic profiles.</title>
        <authorList>
            <person name="Matsumoto Y."/>
            <person name="Kinjo T."/>
            <person name="Motooka D."/>
            <person name="Nabeya D."/>
            <person name="Jung N."/>
            <person name="Uechi K."/>
            <person name="Horii T."/>
            <person name="Iida T."/>
            <person name="Fujita J."/>
            <person name="Nakamura S."/>
        </authorList>
    </citation>
    <scope>NUCLEOTIDE SEQUENCE [LARGE SCALE GENOMIC DNA]</scope>
    <source>
        <strain evidence="2 3">JCM 30725</strain>
    </source>
</reference>
<comment type="caution">
    <text evidence="2">The sequence shown here is derived from an EMBL/GenBank/DDBJ whole genome shotgun (WGS) entry which is preliminary data.</text>
</comment>
<name>A0A7I9YXJ2_MYCBU</name>
<evidence type="ECO:0000313" key="3">
    <source>
        <dbReference type="Proteomes" id="UP000465360"/>
    </source>
</evidence>
<accession>A0A7I9YXJ2</accession>